<protein>
    <submittedName>
        <fullName evidence="4">PPE family protein</fullName>
    </submittedName>
</protein>
<dbReference type="InterPro" id="IPR038332">
    <property type="entry name" value="PPE_sf"/>
</dbReference>
<keyword evidence="5" id="KW-1185">Reference proteome</keyword>
<comment type="similarity">
    <text evidence="1">Belongs to the mycobacterial PPE family.</text>
</comment>
<dbReference type="PANTHER" id="PTHR46766">
    <property type="entry name" value="GLUTAMINE-RICH PROTEIN 2"/>
    <property type="match status" value="1"/>
</dbReference>
<feature type="domain" description="PPE" evidence="2">
    <location>
        <begin position="27"/>
        <end position="189"/>
    </location>
</feature>
<dbReference type="Proteomes" id="UP001564760">
    <property type="component" value="Unassembled WGS sequence"/>
</dbReference>
<dbReference type="PANTHER" id="PTHR46766:SF1">
    <property type="entry name" value="GLUTAMINE-RICH PROTEIN 2"/>
    <property type="match status" value="1"/>
</dbReference>
<evidence type="ECO:0000313" key="5">
    <source>
        <dbReference type="Proteomes" id="UP001564760"/>
    </source>
</evidence>
<name>A0ABV4BW58_9MYCO</name>
<proteinExistence type="inferred from homology"/>
<evidence type="ECO:0000313" key="4">
    <source>
        <dbReference type="EMBL" id="MEY8014526.1"/>
    </source>
</evidence>
<evidence type="ECO:0000259" key="3">
    <source>
        <dbReference type="Pfam" id="PF12484"/>
    </source>
</evidence>
<dbReference type="Pfam" id="PF00823">
    <property type="entry name" value="PPE"/>
    <property type="match status" value="1"/>
</dbReference>
<sequence>MTTESVGSISAAGILAEPALHGLLPFDFGALPPEVNSGRMYAGPGSGSLMAAAGAWDSLAAELGAAAAGYRSVVAELISLRWTGPASASMLAAVMPFADWLAGTAVLAEQAGVQANAAAAAYEAAFALTVPPPAIAANRVLLGTLVATNFFGQNTAAIAATEAQYAEFWAQDATAMYGYAASSAAASVLTAFASPPNTTNPAGVAGQEAAVSHAAATAAPGLSSEVVQVLQQASPSAAGGIWSQLSSLTSSLPIIPTANLNTVVNSWGLSYFGSGVVQLGYLFAQQLVPNFGKAAAPLPPLPAVPASVSAPAVGGPSLVSASWGQAGRVGLMSVPPSWATSPVAPTAAEAGIVTSVGHGTPAGATNGLLPAGVGGQRRGLNFGRRRYGLRLTVMTRPPYGG</sequence>
<feature type="domain" description="PPE family C-terminal" evidence="3">
    <location>
        <begin position="320"/>
        <end position="397"/>
    </location>
</feature>
<accession>A0ABV4BW58</accession>
<comment type="caution">
    <text evidence="4">The sequence shown here is derived from an EMBL/GenBank/DDBJ whole genome shotgun (WGS) entry which is preliminary data.</text>
</comment>
<dbReference type="InterPro" id="IPR022171">
    <property type="entry name" value="PPE_C"/>
</dbReference>
<gene>
    <name evidence="4" type="ORF">AB8998_05665</name>
</gene>
<organism evidence="4 5">
    <name type="scientific">Mycobacterium servetii</name>
    <dbReference type="NCBI Taxonomy" id="3237418"/>
    <lineage>
        <taxon>Bacteria</taxon>
        <taxon>Bacillati</taxon>
        <taxon>Actinomycetota</taxon>
        <taxon>Actinomycetes</taxon>
        <taxon>Mycobacteriales</taxon>
        <taxon>Mycobacteriaceae</taxon>
        <taxon>Mycobacterium</taxon>
    </lineage>
</organism>
<reference evidence="4 5" key="1">
    <citation type="submission" date="2024-08" db="EMBL/GenBank/DDBJ databases">
        <title>Mycobacterium servetensis sp. nov., a novel rapid-growing mycobacterial species recovered from a human patient in Zaragoza, Spain.</title>
        <authorList>
            <person name="Tristancho-Baro A.I."/>
            <person name="Buenestado-Serrano S."/>
            <person name="Garcia De Viedma D."/>
            <person name="Milagro-Beamonte A."/>
            <person name="Burillo N."/>
            <person name="Sanz S."/>
            <person name="Lopez-Calleja A.I."/>
            <person name="Penas-Utrilla D."/>
            <person name="Guardingo M."/>
            <person name="Garcia M.J."/>
            <person name="Vinuelas-Bayon J."/>
        </authorList>
    </citation>
    <scope>NUCLEOTIDE SEQUENCE [LARGE SCALE GENOMIC DNA]</scope>
    <source>
        <strain evidence="5">HUMS_12744610</strain>
    </source>
</reference>
<evidence type="ECO:0000259" key="2">
    <source>
        <dbReference type="Pfam" id="PF00823"/>
    </source>
</evidence>
<dbReference type="Pfam" id="PF12484">
    <property type="entry name" value="PPE-SVP"/>
    <property type="match status" value="1"/>
</dbReference>
<dbReference type="InterPro" id="IPR000030">
    <property type="entry name" value="PPE_dom"/>
</dbReference>
<dbReference type="EMBL" id="JBGEDP010000001">
    <property type="protein sequence ID" value="MEY8014526.1"/>
    <property type="molecule type" value="Genomic_DNA"/>
</dbReference>
<dbReference type="SUPFAM" id="SSF140459">
    <property type="entry name" value="PE/PPE dimer-like"/>
    <property type="match status" value="1"/>
</dbReference>
<dbReference type="Gene3D" id="1.20.1260.20">
    <property type="entry name" value="PPE superfamily"/>
    <property type="match status" value="1"/>
</dbReference>
<evidence type="ECO:0000256" key="1">
    <source>
        <dbReference type="ARBA" id="ARBA00010652"/>
    </source>
</evidence>